<sequence>MSTIPTETVQPGKASLLYDPKIRGYVYQLALLAVVGFLLYSAASNAITNLRAQKIASGFGFWHNAAGFDVNQKLIPFSASGSTYGEAFYVGLLNTLLVASIGIVLSTFLGFFVGVARLSSNWVLSKLAMIYVEVIRNLPLLLQLFFWYNAVLKPLPNPRQSIELPAGALLNNRGLYLPDPQLGPGGSVIIWTFLIGIVASIIFRVWARKQQEATGKQYPVGWIALGLIVVLPFFVYLVTGRPISFVYPEIAGFNLRGGIQIFPEFVALLLGLTTYTAGFIAEVVRAGILAVSKGQTEAANALGLRAGPTLKLVVIPQAMRVIIPPLTSNYLNLTKNSSLAVAIGYPDLVQVFTGTVLNQTGQAVEVVAITMAVYLTISLVTSFFMNIYNKRMALVER</sequence>
<keyword evidence="7 9" id="KW-1133">Transmembrane helix</keyword>
<dbReference type="InterPro" id="IPR010065">
    <property type="entry name" value="AA_ABC_transptr_permease_3TM"/>
</dbReference>
<reference evidence="11 12" key="1">
    <citation type="submission" date="2018-01" db="EMBL/GenBank/DDBJ databases">
        <title>Genomic Encyclopedia of Type Strains, Phase III (KMG-III): the genomes of soil and plant-associated and newly described type strains.</title>
        <authorList>
            <person name="Whitman W."/>
        </authorList>
    </citation>
    <scope>NUCLEOTIDE SEQUENCE [LARGE SCALE GENOMIC DNA]</scope>
    <source>
        <strain evidence="11 12">1131</strain>
    </source>
</reference>
<dbReference type="SUPFAM" id="SSF161098">
    <property type="entry name" value="MetI-like"/>
    <property type="match status" value="2"/>
</dbReference>
<dbReference type="Pfam" id="PF00528">
    <property type="entry name" value="BPD_transp_1"/>
    <property type="match status" value="1"/>
</dbReference>
<keyword evidence="8 9" id="KW-0472">Membrane</keyword>
<dbReference type="PANTHER" id="PTHR30614:SF37">
    <property type="entry name" value="AMINO-ACID ABC TRANSPORTER PERMEASE PROTEIN YHDX-RELATED"/>
    <property type="match status" value="1"/>
</dbReference>
<feature type="transmembrane region" description="Helical" evidence="9">
    <location>
        <begin position="188"/>
        <end position="207"/>
    </location>
</feature>
<dbReference type="GO" id="GO:0043190">
    <property type="term" value="C:ATP-binding cassette (ABC) transporter complex"/>
    <property type="evidence" value="ECO:0007669"/>
    <property type="project" value="InterPro"/>
</dbReference>
<evidence type="ECO:0000256" key="1">
    <source>
        <dbReference type="ARBA" id="ARBA00004429"/>
    </source>
</evidence>
<dbReference type="GO" id="GO:0022857">
    <property type="term" value="F:transmembrane transporter activity"/>
    <property type="evidence" value="ECO:0007669"/>
    <property type="project" value="InterPro"/>
</dbReference>
<evidence type="ECO:0000313" key="11">
    <source>
        <dbReference type="EMBL" id="POR47584.1"/>
    </source>
</evidence>
<keyword evidence="5 9" id="KW-0812">Transmembrane</keyword>
<name>A0A2S4LYQ4_9HYPH</name>
<evidence type="ECO:0000259" key="10">
    <source>
        <dbReference type="PROSITE" id="PS50928"/>
    </source>
</evidence>
<evidence type="ECO:0000256" key="5">
    <source>
        <dbReference type="ARBA" id="ARBA00022692"/>
    </source>
</evidence>
<dbReference type="PANTHER" id="PTHR30614">
    <property type="entry name" value="MEMBRANE COMPONENT OF AMINO ACID ABC TRANSPORTER"/>
    <property type="match status" value="1"/>
</dbReference>
<protein>
    <submittedName>
        <fullName evidence="11">Amino acid ABC transporter membrane protein 1 (PAAT family)</fullName>
    </submittedName>
</protein>
<evidence type="ECO:0000256" key="8">
    <source>
        <dbReference type="ARBA" id="ARBA00023136"/>
    </source>
</evidence>
<dbReference type="NCBIfam" id="TIGR01726">
    <property type="entry name" value="HEQRo_perm_3TM"/>
    <property type="match status" value="1"/>
</dbReference>
<keyword evidence="12" id="KW-1185">Reference proteome</keyword>
<comment type="caution">
    <text evidence="11">The sequence shown here is derived from an EMBL/GenBank/DDBJ whole genome shotgun (WGS) entry which is preliminary data.</text>
</comment>
<dbReference type="InterPro" id="IPR000515">
    <property type="entry name" value="MetI-like"/>
</dbReference>
<comment type="similarity">
    <text evidence="2">Belongs to the binding-protein-dependent transport system permease family. HisMQ subfamily.</text>
</comment>
<dbReference type="InterPro" id="IPR035906">
    <property type="entry name" value="MetI-like_sf"/>
</dbReference>
<dbReference type="PROSITE" id="PS50928">
    <property type="entry name" value="ABC_TM1"/>
    <property type="match status" value="1"/>
</dbReference>
<dbReference type="EMBL" id="PQFZ01000018">
    <property type="protein sequence ID" value="POR47584.1"/>
    <property type="molecule type" value="Genomic_DNA"/>
</dbReference>
<dbReference type="AlphaFoldDB" id="A0A2S4LYQ4"/>
<proteinExistence type="inferred from homology"/>
<keyword evidence="6" id="KW-0029">Amino-acid transport</keyword>
<keyword evidence="4" id="KW-1003">Cell membrane</keyword>
<evidence type="ECO:0000256" key="3">
    <source>
        <dbReference type="ARBA" id="ARBA00022448"/>
    </source>
</evidence>
<evidence type="ECO:0000256" key="9">
    <source>
        <dbReference type="RuleBase" id="RU363032"/>
    </source>
</evidence>
<evidence type="ECO:0000256" key="7">
    <source>
        <dbReference type="ARBA" id="ARBA00022989"/>
    </source>
</evidence>
<evidence type="ECO:0000256" key="2">
    <source>
        <dbReference type="ARBA" id="ARBA00010072"/>
    </source>
</evidence>
<feature type="transmembrane region" description="Helical" evidence="9">
    <location>
        <begin position="25"/>
        <end position="43"/>
    </location>
</feature>
<feature type="transmembrane region" description="Helical" evidence="9">
    <location>
        <begin position="219"/>
        <end position="238"/>
    </location>
</feature>
<feature type="transmembrane region" description="Helical" evidence="9">
    <location>
        <begin position="87"/>
        <end position="116"/>
    </location>
</feature>
<gene>
    <name evidence="11" type="ORF">CYD53_11850</name>
</gene>
<dbReference type="InterPro" id="IPR043429">
    <property type="entry name" value="ArtM/GltK/GlnP/TcyL/YhdX-like"/>
</dbReference>
<dbReference type="GO" id="GO:0006865">
    <property type="term" value="P:amino acid transport"/>
    <property type="evidence" value="ECO:0007669"/>
    <property type="project" value="UniProtKB-KW"/>
</dbReference>
<organism evidence="11 12">
    <name type="scientific">Bosea psychrotolerans</name>
    <dbReference type="NCBI Taxonomy" id="1871628"/>
    <lineage>
        <taxon>Bacteria</taxon>
        <taxon>Pseudomonadati</taxon>
        <taxon>Pseudomonadota</taxon>
        <taxon>Alphaproteobacteria</taxon>
        <taxon>Hyphomicrobiales</taxon>
        <taxon>Boseaceae</taxon>
        <taxon>Bosea</taxon>
    </lineage>
</organism>
<evidence type="ECO:0000256" key="6">
    <source>
        <dbReference type="ARBA" id="ARBA00022970"/>
    </source>
</evidence>
<dbReference type="RefSeq" id="WP_245928396.1">
    <property type="nucleotide sequence ID" value="NZ_PQFZ01000018.1"/>
</dbReference>
<dbReference type="CDD" id="cd06261">
    <property type="entry name" value="TM_PBP2"/>
    <property type="match status" value="1"/>
</dbReference>
<comment type="subcellular location">
    <subcellularLocation>
        <location evidence="1">Cell inner membrane</location>
        <topology evidence="1">Multi-pass membrane protein</topology>
    </subcellularLocation>
    <subcellularLocation>
        <location evidence="9">Cell membrane</location>
        <topology evidence="9">Multi-pass membrane protein</topology>
    </subcellularLocation>
</comment>
<evidence type="ECO:0000256" key="4">
    <source>
        <dbReference type="ARBA" id="ARBA00022475"/>
    </source>
</evidence>
<evidence type="ECO:0000313" key="12">
    <source>
        <dbReference type="Proteomes" id="UP000236919"/>
    </source>
</evidence>
<feature type="domain" description="ABC transmembrane type-1" evidence="10">
    <location>
        <begin position="92"/>
        <end position="385"/>
    </location>
</feature>
<dbReference type="Proteomes" id="UP000236919">
    <property type="component" value="Unassembled WGS sequence"/>
</dbReference>
<keyword evidence="3 9" id="KW-0813">Transport</keyword>
<feature type="transmembrane region" description="Helical" evidence="9">
    <location>
        <begin position="366"/>
        <end position="388"/>
    </location>
</feature>
<accession>A0A2S4LYQ4</accession>
<dbReference type="Gene3D" id="1.10.3720.10">
    <property type="entry name" value="MetI-like"/>
    <property type="match status" value="2"/>
</dbReference>